<organism evidence="3 4">
    <name type="scientific">Triparma columacea</name>
    <dbReference type="NCBI Taxonomy" id="722753"/>
    <lineage>
        <taxon>Eukaryota</taxon>
        <taxon>Sar</taxon>
        <taxon>Stramenopiles</taxon>
        <taxon>Ochrophyta</taxon>
        <taxon>Bolidophyceae</taxon>
        <taxon>Parmales</taxon>
        <taxon>Triparmaceae</taxon>
        <taxon>Triparma</taxon>
    </lineage>
</organism>
<dbReference type="EMBL" id="BRYA01000251">
    <property type="protein sequence ID" value="GMI45523.1"/>
    <property type="molecule type" value="Genomic_DNA"/>
</dbReference>
<evidence type="ECO:0000256" key="2">
    <source>
        <dbReference type="SAM" id="MobiDB-lite"/>
    </source>
</evidence>
<reference evidence="4" key="1">
    <citation type="journal article" date="2023" name="Commun. Biol.">
        <title>Genome analysis of Parmales, the sister group of diatoms, reveals the evolutionary specialization of diatoms from phago-mixotrophs to photoautotrophs.</title>
        <authorList>
            <person name="Ban H."/>
            <person name="Sato S."/>
            <person name="Yoshikawa S."/>
            <person name="Yamada K."/>
            <person name="Nakamura Y."/>
            <person name="Ichinomiya M."/>
            <person name="Sato N."/>
            <person name="Blanc-Mathieu R."/>
            <person name="Endo H."/>
            <person name="Kuwata A."/>
            <person name="Ogata H."/>
        </authorList>
    </citation>
    <scope>NUCLEOTIDE SEQUENCE [LARGE SCALE GENOMIC DNA]</scope>
</reference>
<comment type="caution">
    <text evidence="3">The sequence shown here is derived from an EMBL/GenBank/DDBJ whole genome shotgun (WGS) entry which is preliminary data.</text>
</comment>
<protein>
    <submittedName>
        <fullName evidence="3">Uncharacterized protein</fullName>
    </submittedName>
</protein>
<evidence type="ECO:0000313" key="4">
    <source>
        <dbReference type="Proteomes" id="UP001165065"/>
    </source>
</evidence>
<proteinExistence type="predicted"/>
<feature type="coiled-coil region" evidence="1">
    <location>
        <begin position="193"/>
        <end position="224"/>
    </location>
</feature>
<evidence type="ECO:0000313" key="3">
    <source>
        <dbReference type="EMBL" id="GMI45523.1"/>
    </source>
</evidence>
<feature type="compositionally biased region" description="Basic and acidic residues" evidence="2">
    <location>
        <begin position="48"/>
        <end position="71"/>
    </location>
</feature>
<feature type="compositionally biased region" description="Low complexity" evidence="2">
    <location>
        <begin position="81"/>
        <end position="94"/>
    </location>
</feature>
<feature type="region of interest" description="Disordered" evidence="2">
    <location>
        <begin position="34"/>
        <end position="94"/>
    </location>
</feature>
<dbReference type="AlphaFoldDB" id="A0A9W7LD42"/>
<gene>
    <name evidence="3" type="ORF">TrCOL_g4838</name>
</gene>
<feature type="coiled-coil region" evidence="1">
    <location>
        <begin position="263"/>
        <end position="304"/>
    </location>
</feature>
<sequence length="317" mass="36555">MEKVIKKLKEELEEIKGREVIWKEVFMEGGIGEARKVRGYGGGGGNESLDKVEDGKTDETRSKILESEDKSGQNNVEPTDESSSSPSETTDESSLAQLVSLQGCVIASLKSQITSLSKLSSQISDLEGQVLLKDKAFRRLSDRSSMQGRSILEWEKRSTAWGMRESALVDKVEKAVKERDEGYRINKELGVKVEEIRTLKNRGEERLERERRRMEEWVGEEEERIKNWAKGREDKARIWIENQVKEERERVERIRDEGISGEVVEIARRMAKVRKENGKLKKENEHLKRELRRAAERIVNMVREREEGVKDLGFVPK</sequence>
<keyword evidence="4" id="KW-1185">Reference proteome</keyword>
<name>A0A9W7LD42_9STRA</name>
<keyword evidence="1" id="KW-0175">Coiled coil</keyword>
<dbReference type="Proteomes" id="UP001165065">
    <property type="component" value="Unassembled WGS sequence"/>
</dbReference>
<evidence type="ECO:0000256" key="1">
    <source>
        <dbReference type="SAM" id="Coils"/>
    </source>
</evidence>
<accession>A0A9W7LD42</accession>